<evidence type="ECO:0000256" key="5">
    <source>
        <dbReference type="PROSITE-ProRule" id="PRU01161"/>
    </source>
</evidence>
<evidence type="ECO:0000259" key="8">
    <source>
        <dbReference type="PROSITE" id="PS51635"/>
    </source>
</evidence>
<comment type="caution">
    <text evidence="5">Lacks conserved residue(s) required for the propagation of feature annotation.</text>
</comment>
<feature type="compositionally biased region" description="Polar residues" evidence="7">
    <location>
        <begin position="730"/>
        <end position="742"/>
    </location>
</feature>
<evidence type="ECO:0000256" key="7">
    <source>
        <dbReference type="SAM" id="MobiDB-lite"/>
    </source>
</evidence>
<protein>
    <recommendedName>
        <fullName evidence="6">Patatin-like phospholipase domain-containing protein</fullName>
        <ecNumber evidence="6">3.1.1.-</ecNumber>
    </recommendedName>
</protein>
<organism evidence="9 10">
    <name type="scientific">Elasticomyces elasticus</name>
    <dbReference type="NCBI Taxonomy" id="574655"/>
    <lineage>
        <taxon>Eukaryota</taxon>
        <taxon>Fungi</taxon>
        <taxon>Dikarya</taxon>
        <taxon>Ascomycota</taxon>
        <taxon>Pezizomycotina</taxon>
        <taxon>Dothideomycetes</taxon>
        <taxon>Dothideomycetidae</taxon>
        <taxon>Mycosphaerellales</taxon>
        <taxon>Teratosphaeriaceae</taxon>
        <taxon>Elasticomyces</taxon>
    </lineage>
</organism>
<feature type="short sequence motif" description="GXSXG" evidence="5">
    <location>
        <begin position="245"/>
        <end position="249"/>
    </location>
</feature>
<comment type="similarity">
    <text evidence="6">Belongs to the PLPL family.</text>
</comment>
<feature type="active site" description="Proton acceptor" evidence="5">
    <location>
        <position position="396"/>
    </location>
</feature>
<keyword evidence="2 5" id="KW-0378">Hydrolase</keyword>
<evidence type="ECO:0000256" key="4">
    <source>
        <dbReference type="ARBA" id="ARBA00023098"/>
    </source>
</evidence>
<dbReference type="PANTHER" id="PTHR14226">
    <property type="entry name" value="NEUROPATHY TARGET ESTERASE/SWISS CHEESE D.MELANOGASTER"/>
    <property type="match status" value="1"/>
</dbReference>
<evidence type="ECO:0000256" key="1">
    <source>
        <dbReference type="ARBA" id="ARBA00002682"/>
    </source>
</evidence>
<reference evidence="9" key="1">
    <citation type="submission" date="2023-08" db="EMBL/GenBank/DDBJ databases">
        <title>Black Yeasts Isolated from many extreme environments.</title>
        <authorList>
            <person name="Coleine C."/>
            <person name="Stajich J.E."/>
            <person name="Selbmann L."/>
        </authorList>
    </citation>
    <scope>NUCLEOTIDE SEQUENCE</scope>
    <source>
        <strain evidence="9">CCFEE 5810</strain>
    </source>
</reference>
<dbReference type="InterPro" id="IPR002641">
    <property type="entry name" value="PNPLA_dom"/>
</dbReference>
<comment type="function">
    <text evidence="1">Probable lipid hydrolase.</text>
</comment>
<sequence length="822" mass="90983">MDFLVGPRWHARVRRAVAAEDEEPPSKRRRTSKSTSILQPVTRLVRGPLDTIGTLAESLGYITNVPLSKAEEQRQVWLARLQQAESYDEWQAAAQKLDALDGADKWKTQDACDEYDVALVQSRLQNLESMRDNRDFTRLRFHTRTSLTRDLGGMGNVSLYKHTRVGTKALIERYIDTVLETIDMVVEEAGGTLHARQVLEQMKLARQSFGRSALLLSGGGTLGMNHIGVVKALFEASLLPRIISGASAGSIVCAVLCTKTDAEIPDVLHEFCHGELDVFESPGEHILKKVTRFFTQGAIYDITNLRRVMENLIGTMTFQEAYNRTQRILNICVSNAGLYEMPRLLNYVTAPDVMIASAVAASCSVPSVFSAAGLEAKDPKTGHIKPFDDSSSKWIDGSVDNDLPMLRLAEMLNVNHFIVSQVNPHVVPFLAREEDEMGPDLYGSGAAALAPGPGWLNSMASLAKTEALHRVHLLAELGVFPNVMTKVRSVIGQRYVGDITIMPEISYAQFPNILSNPTEQFMVQALSNGERATWPKLSRIRNHLAVELQLDKAVRKMLSKVIFSQSQVDLRMNLFARPVHTKLSERGRPRRSSRVSNRSATSTMRPRHAADQHRAHRTVKSMVERPFAVESLPAFSLKIAGPEGTDASSTDEAQSPCSTSPTPVEDEYDSSDDASVTSESPSSPSTRPWSSSRQIFTTMSQPATPSVAFRTFMLDSPASTRTPTPKPSDLTMTPSPPTQRVSSPELKYKRFLSGRLSPMASIRSQTGTPDPEEEPEETRPGMLRRRSKQGLNLAISGTRIMLRKRERRNSTGVPGLKPPDKR</sequence>
<feature type="compositionally biased region" description="Low complexity" evidence="7">
    <location>
        <begin position="673"/>
        <end position="692"/>
    </location>
</feature>
<evidence type="ECO:0000313" key="9">
    <source>
        <dbReference type="EMBL" id="KAK5701537.1"/>
    </source>
</evidence>
<feature type="region of interest" description="Disordered" evidence="7">
    <location>
        <begin position="581"/>
        <end position="616"/>
    </location>
</feature>
<feature type="short sequence motif" description="GXGXXG" evidence="5">
    <location>
        <begin position="218"/>
        <end position="223"/>
    </location>
</feature>
<dbReference type="PROSITE" id="PS51635">
    <property type="entry name" value="PNPLA"/>
    <property type="match status" value="1"/>
</dbReference>
<dbReference type="Proteomes" id="UP001310594">
    <property type="component" value="Unassembled WGS sequence"/>
</dbReference>
<evidence type="ECO:0000256" key="2">
    <source>
        <dbReference type="ARBA" id="ARBA00022801"/>
    </source>
</evidence>
<dbReference type="AlphaFoldDB" id="A0AAN7W7A5"/>
<accession>A0AAN7W7A5</accession>
<name>A0AAN7W7A5_9PEZI</name>
<evidence type="ECO:0000313" key="10">
    <source>
        <dbReference type="Proteomes" id="UP001310594"/>
    </source>
</evidence>
<feature type="active site" description="Nucleophile" evidence="5">
    <location>
        <position position="247"/>
    </location>
</feature>
<dbReference type="CDD" id="cd07230">
    <property type="entry name" value="Pat_TGL4-5_like"/>
    <property type="match status" value="1"/>
</dbReference>
<proteinExistence type="inferred from homology"/>
<dbReference type="Pfam" id="PF11815">
    <property type="entry name" value="DUF3336"/>
    <property type="match status" value="1"/>
</dbReference>
<evidence type="ECO:0000256" key="3">
    <source>
        <dbReference type="ARBA" id="ARBA00022963"/>
    </source>
</evidence>
<feature type="region of interest" description="Disordered" evidence="7">
    <location>
        <begin position="715"/>
        <end position="822"/>
    </location>
</feature>
<dbReference type="EMBL" id="JAVRQU010000006">
    <property type="protein sequence ID" value="KAK5701537.1"/>
    <property type="molecule type" value="Genomic_DNA"/>
</dbReference>
<dbReference type="GO" id="GO:0006641">
    <property type="term" value="P:triglyceride metabolic process"/>
    <property type="evidence" value="ECO:0007669"/>
    <property type="project" value="UniProtKB-ARBA"/>
</dbReference>
<keyword evidence="3 5" id="KW-0442">Lipid degradation</keyword>
<feature type="region of interest" description="Disordered" evidence="7">
    <location>
        <begin position="16"/>
        <end position="37"/>
    </location>
</feature>
<dbReference type="SUPFAM" id="SSF52151">
    <property type="entry name" value="FabD/lysophospholipase-like"/>
    <property type="match status" value="1"/>
</dbReference>
<gene>
    <name evidence="9" type="primary">TGL5</name>
    <name evidence="9" type="ORF">LTR97_004352</name>
</gene>
<dbReference type="EC" id="3.1.1.-" evidence="6"/>
<feature type="domain" description="PNPLA" evidence="8">
    <location>
        <begin position="214"/>
        <end position="409"/>
    </location>
</feature>
<dbReference type="PANTHER" id="PTHR14226:SF10">
    <property type="entry name" value="TRIACYLGLYCEROL LIPASE 4-RELATED"/>
    <property type="match status" value="1"/>
</dbReference>
<comment type="function">
    <text evidence="6">Lipid hydrolase.</text>
</comment>
<dbReference type="InterPro" id="IPR016035">
    <property type="entry name" value="Acyl_Trfase/lysoPLipase"/>
</dbReference>
<dbReference type="GO" id="GO:0016020">
    <property type="term" value="C:membrane"/>
    <property type="evidence" value="ECO:0007669"/>
    <property type="project" value="UniProtKB-SubCell"/>
</dbReference>
<comment type="caution">
    <text evidence="9">The sequence shown here is derived from an EMBL/GenBank/DDBJ whole genome shotgun (WGS) entry which is preliminary data.</text>
</comment>
<feature type="region of interest" description="Disordered" evidence="7">
    <location>
        <begin position="639"/>
        <end position="692"/>
    </location>
</feature>
<dbReference type="InterPro" id="IPR050301">
    <property type="entry name" value="NTE"/>
</dbReference>
<dbReference type="Gene3D" id="3.40.1090.10">
    <property type="entry name" value="Cytosolic phospholipase A2 catalytic domain"/>
    <property type="match status" value="2"/>
</dbReference>
<comment type="subcellular location">
    <subcellularLocation>
        <location evidence="6">Membrane</location>
        <topology evidence="6">Single-pass membrane protein</topology>
    </subcellularLocation>
</comment>
<dbReference type="InterPro" id="IPR021771">
    <property type="entry name" value="Triacylglycerol_lipase_N"/>
</dbReference>
<dbReference type="GO" id="GO:0004806">
    <property type="term" value="F:triacylglycerol lipase activity"/>
    <property type="evidence" value="ECO:0007669"/>
    <property type="project" value="InterPro"/>
</dbReference>
<evidence type="ECO:0000256" key="6">
    <source>
        <dbReference type="RuleBase" id="RU362055"/>
    </source>
</evidence>
<keyword evidence="4 5" id="KW-0443">Lipid metabolism</keyword>
<dbReference type="GO" id="GO:0016042">
    <property type="term" value="P:lipid catabolic process"/>
    <property type="evidence" value="ECO:0007669"/>
    <property type="project" value="UniProtKB-UniRule"/>
</dbReference>
<feature type="compositionally biased region" description="Polar residues" evidence="7">
    <location>
        <begin position="646"/>
        <end position="662"/>
    </location>
</feature>
<dbReference type="Pfam" id="PF01734">
    <property type="entry name" value="Patatin"/>
    <property type="match status" value="1"/>
</dbReference>